<evidence type="ECO:0000256" key="9">
    <source>
        <dbReference type="ARBA" id="ARBA00048988"/>
    </source>
</evidence>
<dbReference type="GO" id="GO:0005524">
    <property type="term" value="F:ATP binding"/>
    <property type="evidence" value="ECO:0007669"/>
    <property type="project" value="UniProtKB-UniRule"/>
</dbReference>
<dbReference type="Pfam" id="PF00580">
    <property type="entry name" value="UvrD-helicase"/>
    <property type="match status" value="1"/>
</dbReference>
<evidence type="ECO:0000313" key="12">
    <source>
        <dbReference type="EMBL" id="RDE07629.1"/>
    </source>
</evidence>
<keyword evidence="13" id="KW-1185">Reference proteome</keyword>
<dbReference type="SUPFAM" id="SSF52540">
    <property type="entry name" value="P-loop containing nucleoside triphosphate hydrolases"/>
    <property type="match status" value="1"/>
</dbReference>
<keyword evidence="2 10" id="KW-0378">Hydrolase</keyword>
<comment type="catalytic activity">
    <reaction evidence="9">
        <text>ATP + H2O = ADP + phosphate + H(+)</text>
        <dbReference type="Rhea" id="RHEA:13065"/>
        <dbReference type="ChEBI" id="CHEBI:15377"/>
        <dbReference type="ChEBI" id="CHEBI:15378"/>
        <dbReference type="ChEBI" id="CHEBI:30616"/>
        <dbReference type="ChEBI" id="CHEBI:43474"/>
        <dbReference type="ChEBI" id="CHEBI:456216"/>
        <dbReference type="EC" id="5.6.2.4"/>
    </reaction>
</comment>
<dbReference type="PANTHER" id="PTHR11070">
    <property type="entry name" value="UVRD / RECB / PCRA DNA HELICASE FAMILY MEMBER"/>
    <property type="match status" value="1"/>
</dbReference>
<dbReference type="GO" id="GO:0043138">
    <property type="term" value="F:3'-5' DNA helicase activity"/>
    <property type="evidence" value="ECO:0007669"/>
    <property type="project" value="UniProtKB-EC"/>
</dbReference>
<protein>
    <recommendedName>
        <fullName evidence="7">DNA 3'-5' helicase</fullName>
        <ecNumber evidence="7">5.6.2.4</ecNumber>
    </recommendedName>
    <alternativeName>
        <fullName evidence="8">DNA 3'-5' helicase II</fullName>
    </alternativeName>
</protein>
<dbReference type="GO" id="GO:0003677">
    <property type="term" value="F:DNA binding"/>
    <property type="evidence" value="ECO:0007669"/>
    <property type="project" value="InterPro"/>
</dbReference>
<dbReference type="InterPro" id="IPR014017">
    <property type="entry name" value="DNA_helicase_UvrD-like_C"/>
</dbReference>
<evidence type="ECO:0000256" key="4">
    <source>
        <dbReference type="ARBA" id="ARBA00022840"/>
    </source>
</evidence>
<dbReference type="Pfam" id="PF13361">
    <property type="entry name" value="UvrD_C"/>
    <property type="match status" value="1"/>
</dbReference>
<evidence type="ECO:0000256" key="1">
    <source>
        <dbReference type="ARBA" id="ARBA00022741"/>
    </source>
</evidence>
<evidence type="ECO:0000256" key="7">
    <source>
        <dbReference type="ARBA" id="ARBA00034808"/>
    </source>
</evidence>
<keyword evidence="3 10" id="KW-0347">Helicase</keyword>
<name>A0A369W0Q9_9HYPH</name>
<keyword evidence="5" id="KW-0413">Isomerase</keyword>
<evidence type="ECO:0000256" key="3">
    <source>
        <dbReference type="ARBA" id="ARBA00022806"/>
    </source>
</evidence>
<dbReference type="EC" id="5.6.2.4" evidence="7"/>
<dbReference type="Proteomes" id="UP000253759">
    <property type="component" value="Unassembled WGS sequence"/>
</dbReference>
<evidence type="ECO:0000256" key="5">
    <source>
        <dbReference type="ARBA" id="ARBA00023235"/>
    </source>
</evidence>
<dbReference type="Gene3D" id="3.40.50.300">
    <property type="entry name" value="P-loop containing nucleotide triphosphate hydrolases"/>
    <property type="match status" value="2"/>
</dbReference>
<dbReference type="InterPro" id="IPR000212">
    <property type="entry name" value="DNA_helicase_UvrD/REP"/>
</dbReference>
<feature type="binding site" evidence="10">
    <location>
        <begin position="8"/>
        <end position="15"/>
    </location>
    <ligand>
        <name>ATP</name>
        <dbReference type="ChEBI" id="CHEBI:30616"/>
    </ligand>
</feature>
<sequence>MGVEVIRGAAGSGKTSTAILRLRSLAYMLEARFEREEIRRPVRILVLTFNRTLSGYVHQLAQDQLRRIPNSTITVDTFGRWAMSHLDYPNVVDEQEAQTQLESLAQGLPLAQSYVAKEVEYLLGRFEPSNIEAYIATERTGRGAQPRIDQGLRRQILDQVTYPYLEWLRRRDALDWNGVAVSMAQSRQKLGYDVAIVDESQDFSANQLRALRQHLAGDFAATFVVDTVQRIYARGFTWAETGFDMRQAVYHRLRENHRNTIEIAQFASGLLEGIEVEDDGSLPDLTKAKTRGTQPTVLKGYYRDQVGWVFDNILSVVDPKSETVAFLAPKGGGYLRWLKEKLRSKGYDYVDITRNPDWPEGDEFIAISTFHSAKGLEFDHVVILGLGSQNTDHDDPDLDDQLSVWRRLLAVAVARARRSVTIGYKPGEQSDLVQFFKMGSFAEIRV</sequence>
<proteinExistence type="predicted"/>
<dbReference type="PANTHER" id="PTHR11070:SF2">
    <property type="entry name" value="ATP-DEPENDENT DNA HELICASE SRS2"/>
    <property type="match status" value="1"/>
</dbReference>
<dbReference type="PROSITE" id="PS51198">
    <property type="entry name" value="UVRD_HELICASE_ATP_BIND"/>
    <property type="match status" value="1"/>
</dbReference>
<evidence type="ECO:0000259" key="11">
    <source>
        <dbReference type="PROSITE" id="PS51198"/>
    </source>
</evidence>
<evidence type="ECO:0000256" key="8">
    <source>
        <dbReference type="ARBA" id="ARBA00034923"/>
    </source>
</evidence>
<evidence type="ECO:0000313" key="13">
    <source>
        <dbReference type="Proteomes" id="UP000253759"/>
    </source>
</evidence>
<dbReference type="OrthoDB" id="7211215at2"/>
<dbReference type="AlphaFoldDB" id="A0A369W0Q9"/>
<evidence type="ECO:0000256" key="6">
    <source>
        <dbReference type="ARBA" id="ARBA00034617"/>
    </source>
</evidence>
<evidence type="ECO:0000256" key="2">
    <source>
        <dbReference type="ARBA" id="ARBA00022801"/>
    </source>
</evidence>
<dbReference type="InterPro" id="IPR027417">
    <property type="entry name" value="P-loop_NTPase"/>
</dbReference>
<organism evidence="12 13">
    <name type="scientific">Pelagibacterium lacus</name>
    <dbReference type="NCBI Taxonomy" id="2282655"/>
    <lineage>
        <taxon>Bacteria</taxon>
        <taxon>Pseudomonadati</taxon>
        <taxon>Pseudomonadota</taxon>
        <taxon>Alphaproteobacteria</taxon>
        <taxon>Hyphomicrobiales</taxon>
        <taxon>Devosiaceae</taxon>
        <taxon>Pelagibacterium</taxon>
    </lineage>
</organism>
<dbReference type="GO" id="GO:0000725">
    <property type="term" value="P:recombinational repair"/>
    <property type="evidence" value="ECO:0007669"/>
    <property type="project" value="TreeGrafter"/>
</dbReference>
<keyword evidence="4 10" id="KW-0067">ATP-binding</keyword>
<gene>
    <name evidence="12" type="ORF">DVH29_15700</name>
</gene>
<accession>A0A369W0Q9</accession>
<reference evidence="13" key="1">
    <citation type="submission" date="2018-07" db="EMBL/GenBank/DDBJ databases">
        <authorList>
            <person name="Liu B.-T."/>
            <person name="Du Z."/>
        </authorList>
    </citation>
    <scope>NUCLEOTIDE SEQUENCE [LARGE SCALE GENOMIC DNA]</scope>
    <source>
        <strain evidence="13">XYN52</strain>
    </source>
</reference>
<dbReference type="GO" id="GO:0016887">
    <property type="term" value="F:ATP hydrolysis activity"/>
    <property type="evidence" value="ECO:0007669"/>
    <property type="project" value="RHEA"/>
</dbReference>
<evidence type="ECO:0000256" key="10">
    <source>
        <dbReference type="PROSITE-ProRule" id="PRU00560"/>
    </source>
</evidence>
<dbReference type="EMBL" id="QQNH01000047">
    <property type="protein sequence ID" value="RDE07629.1"/>
    <property type="molecule type" value="Genomic_DNA"/>
</dbReference>
<feature type="domain" description="UvrD-like helicase ATP-binding" evidence="11">
    <location>
        <begin position="1"/>
        <end position="260"/>
    </location>
</feature>
<dbReference type="InterPro" id="IPR014016">
    <property type="entry name" value="UvrD-like_ATP-bd"/>
</dbReference>
<dbReference type="GO" id="GO:0005829">
    <property type="term" value="C:cytosol"/>
    <property type="evidence" value="ECO:0007669"/>
    <property type="project" value="TreeGrafter"/>
</dbReference>
<comment type="catalytic activity">
    <reaction evidence="6">
        <text>Couples ATP hydrolysis with the unwinding of duplex DNA by translocating in the 3'-5' direction.</text>
        <dbReference type="EC" id="5.6.2.4"/>
    </reaction>
</comment>
<keyword evidence="1 10" id="KW-0547">Nucleotide-binding</keyword>
<comment type="caution">
    <text evidence="12">The sequence shown here is derived from an EMBL/GenBank/DDBJ whole genome shotgun (WGS) entry which is preliminary data.</text>
</comment>